<dbReference type="InParanoid" id="A0A067QNQ2"/>
<dbReference type="GO" id="GO:0000462">
    <property type="term" value="P:maturation of SSU-rRNA from tricistronic rRNA transcript (SSU-rRNA, 5.8S rRNA, LSU-rRNA)"/>
    <property type="evidence" value="ECO:0007669"/>
    <property type="project" value="InterPro"/>
</dbReference>
<dbReference type="eggNOG" id="ENOG502SYSH">
    <property type="taxonomic scope" value="Eukaryota"/>
</dbReference>
<dbReference type="GO" id="GO:0005730">
    <property type="term" value="C:nucleolus"/>
    <property type="evidence" value="ECO:0007669"/>
    <property type="project" value="UniProtKB-SubCell"/>
</dbReference>
<dbReference type="InterPro" id="IPR028160">
    <property type="entry name" value="Slx9-like"/>
</dbReference>
<accession>A0A067QNQ2</accession>
<feature type="region of interest" description="Disordered" evidence="4">
    <location>
        <begin position="1"/>
        <end position="44"/>
    </location>
</feature>
<evidence type="ECO:0000256" key="4">
    <source>
        <dbReference type="SAM" id="MobiDB-lite"/>
    </source>
</evidence>
<feature type="region of interest" description="Disordered" evidence="4">
    <location>
        <begin position="66"/>
        <end position="93"/>
    </location>
</feature>
<evidence type="ECO:0000256" key="2">
    <source>
        <dbReference type="ARBA" id="ARBA00011022"/>
    </source>
</evidence>
<evidence type="ECO:0000256" key="3">
    <source>
        <dbReference type="ARBA" id="ARBA00023242"/>
    </source>
</evidence>
<dbReference type="PANTHER" id="PTHR31109:SF2">
    <property type="entry name" value="RIBOSOME BIOGENESIS PROTEIN SLX9 HOMOLOG"/>
    <property type="match status" value="1"/>
</dbReference>
<dbReference type="GO" id="GO:0030686">
    <property type="term" value="C:90S preribosome"/>
    <property type="evidence" value="ECO:0007669"/>
    <property type="project" value="InterPro"/>
</dbReference>
<dbReference type="GO" id="GO:0030688">
    <property type="term" value="C:preribosome, small subunit precursor"/>
    <property type="evidence" value="ECO:0007669"/>
    <property type="project" value="InterPro"/>
</dbReference>
<dbReference type="EMBL" id="KK853117">
    <property type="protein sequence ID" value="KDR11159.1"/>
    <property type="molecule type" value="Genomic_DNA"/>
</dbReference>
<evidence type="ECO:0000313" key="6">
    <source>
        <dbReference type="Proteomes" id="UP000027135"/>
    </source>
</evidence>
<dbReference type="AlphaFoldDB" id="A0A067QNQ2"/>
<feature type="compositionally biased region" description="Basic residues" evidence="4">
    <location>
        <begin position="111"/>
        <end position="120"/>
    </location>
</feature>
<feature type="compositionally biased region" description="Basic and acidic residues" evidence="4">
    <location>
        <begin position="121"/>
        <end position="141"/>
    </location>
</feature>
<dbReference type="OrthoDB" id="18703at2759"/>
<dbReference type="Proteomes" id="UP000027135">
    <property type="component" value="Unassembled WGS sequence"/>
</dbReference>
<evidence type="ECO:0000313" key="5">
    <source>
        <dbReference type="EMBL" id="KDR11159.1"/>
    </source>
</evidence>
<feature type="compositionally biased region" description="Basic residues" evidence="4">
    <location>
        <begin position="165"/>
        <end position="175"/>
    </location>
</feature>
<proteinExistence type="inferred from homology"/>
<keyword evidence="3" id="KW-0539">Nucleus</keyword>
<comment type="similarity">
    <text evidence="2">Belongs to the SLX9 family.</text>
</comment>
<protein>
    <recommendedName>
        <fullName evidence="7">Protein FAM207A</fullName>
    </recommendedName>
</protein>
<feature type="region of interest" description="Disordered" evidence="4">
    <location>
        <begin position="108"/>
        <end position="175"/>
    </location>
</feature>
<reference evidence="5 6" key="1">
    <citation type="journal article" date="2014" name="Nat. Commun.">
        <title>Molecular traces of alternative social organization in a termite genome.</title>
        <authorList>
            <person name="Terrapon N."/>
            <person name="Li C."/>
            <person name="Robertson H.M."/>
            <person name="Ji L."/>
            <person name="Meng X."/>
            <person name="Booth W."/>
            <person name="Chen Z."/>
            <person name="Childers C.P."/>
            <person name="Glastad K.M."/>
            <person name="Gokhale K."/>
            <person name="Gowin J."/>
            <person name="Gronenberg W."/>
            <person name="Hermansen R.A."/>
            <person name="Hu H."/>
            <person name="Hunt B.G."/>
            <person name="Huylmans A.K."/>
            <person name="Khalil S.M."/>
            <person name="Mitchell R.D."/>
            <person name="Munoz-Torres M.C."/>
            <person name="Mustard J.A."/>
            <person name="Pan H."/>
            <person name="Reese J.T."/>
            <person name="Scharf M.E."/>
            <person name="Sun F."/>
            <person name="Vogel H."/>
            <person name="Xiao J."/>
            <person name="Yang W."/>
            <person name="Yang Z."/>
            <person name="Yang Z."/>
            <person name="Zhou J."/>
            <person name="Zhu J."/>
            <person name="Brent C.S."/>
            <person name="Elsik C.G."/>
            <person name="Goodisman M.A."/>
            <person name="Liberles D.A."/>
            <person name="Roe R.M."/>
            <person name="Vargo E.L."/>
            <person name="Vilcinskas A."/>
            <person name="Wang J."/>
            <person name="Bornberg-Bauer E."/>
            <person name="Korb J."/>
            <person name="Zhang G."/>
            <person name="Liebig J."/>
        </authorList>
    </citation>
    <scope>NUCLEOTIDE SEQUENCE [LARGE SCALE GENOMIC DNA]</scope>
    <source>
        <tissue evidence="5">Whole organism</tissue>
    </source>
</reference>
<evidence type="ECO:0008006" key="7">
    <source>
        <dbReference type="Google" id="ProtNLM"/>
    </source>
</evidence>
<dbReference type="PANTHER" id="PTHR31109">
    <property type="entry name" value="PROTEIN FAM207A"/>
    <property type="match status" value="1"/>
</dbReference>
<feature type="compositionally biased region" description="Polar residues" evidence="4">
    <location>
        <begin position="16"/>
        <end position="30"/>
    </location>
</feature>
<dbReference type="OMA" id="GAKEWAF"/>
<dbReference type="Pfam" id="PF15341">
    <property type="entry name" value="SLX9"/>
    <property type="match status" value="1"/>
</dbReference>
<keyword evidence="6" id="KW-1185">Reference proteome</keyword>
<name>A0A067QNQ2_ZOONE</name>
<feature type="compositionally biased region" description="Low complexity" evidence="4">
    <location>
        <begin position="75"/>
        <end position="84"/>
    </location>
</feature>
<comment type="subcellular location">
    <subcellularLocation>
        <location evidence="1">Nucleus</location>
        <location evidence="1">Nucleolus</location>
    </subcellularLocation>
</comment>
<gene>
    <name evidence="5" type="ORF">L798_14941</name>
</gene>
<sequence>MGKLRRERHKYHLSRAKSTNGASVTPTENNEASKGESPESSALLPVPENLFAGVDISFDSLKQSLKDPDVRSVISKKSLSGGSLKSKKEKKKLRHEVFLKKLQATYEIRKSGKKRRRSNKSPREVENAARSDKLPSRHLSDKLPSLDLNIELAQKTSSSKEKSAAKHRSIPKAKRRNNVMLQDISLFKRLLANDGFKADPVTSVSSHVRSKVYEEFMSEA</sequence>
<evidence type="ECO:0000256" key="1">
    <source>
        <dbReference type="ARBA" id="ARBA00004604"/>
    </source>
</evidence>
<organism evidence="5 6">
    <name type="scientific">Zootermopsis nevadensis</name>
    <name type="common">Dampwood termite</name>
    <dbReference type="NCBI Taxonomy" id="136037"/>
    <lineage>
        <taxon>Eukaryota</taxon>
        <taxon>Metazoa</taxon>
        <taxon>Ecdysozoa</taxon>
        <taxon>Arthropoda</taxon>
        <taxon>Hexapoda</taxon>
        <taxon>Insecta</taxon>
        <taxon>Pterygota</taxon>
        <taxon>Neoptera</taxon>
        <taxon>Polyneoptera</taxon>
        <taxon>Dictyoptera</taxon>
        <taxon>Blattodea</taxon>
        <taxon>Blattoidea</taxon>
        <taxon>Termitoidae</taxon>
        <taxon>Termopsidae</taxon>
        <taxon>Zootermopsis</taxon>
    </lineage>
</organism>
<feature type="compositionally biased region" description="Basic residues" evidence="4">
    <location>
        <begin position="1"/>
        <end position="15"/>
    </location>
</feature>